<dbReference type="RefSeq" id="WP_125561146.1">
    <property type="nucleotide sequence ID" value="NZ_RBVX01000042.1"/>
</dbReference>
<organism evidence="2 3">
    <name type="scientific">Salibacterium salarium</name>
    <dbReference type="NCBI Taxonomy" id="284579"/>
    <lineage>
        <taxon>Bacteria</taxon>
        <taxon>Bacillati</taxon>
        <taxon>Bacillota</taxon>
        <taxon>Bacilli</taxon>
        <taxon>Bacillales</taxon>
        <taxon>Bacillaceae</taxon>
    </lineage>
</organism>
<protein>
    <submittedName>
        <fullName evidence="2">Glycosyltransferase family 2 protein</fullName>
    </submittedName>
</protein>
<dbReference type="InterPro" id="IPR029044">
    <property type="entry name" value="Nucleotide-diphossugar_trans"/>
</dbReference>
<reference evidence="2 3" key="1">
    <citation type="submission" date="2018-10" db="EMBL/GenBank/DDBJ databases">
        <title>Draft genome sequence of Bacillus salarius IM0101, isolated from a hypersaline soil in Inner Mongolia, China.</title>
        <authorList>
            <person name="Yamprayoonswat W."/>
            <person name="Boonvisut S."/>
            <person name="Jumpathong W."/>
            <person name="Sittihan S."/>
            <person name="Ruangsuj P."/>
            <person name="Wanthongcharoen S."/>
            <person name="Thongpramul N."/>
            <person name="Pimmason S."/>
            <person name="Yu B."/>
            <person name="Yasawong M."/>
        </authorList>
    </citation>
    <scope>NUCLEOTIDE SEQUENCE [LARGE SCALE GENOMIC DNA]</scope>
    <source>
        <strain evidence="2 3">IM0101</strain>
    </source>
</reference>
<dbReference type="Pfam" id="PF00535">
    <property type="entry name" value="Glycos_transf_2"/>
    <property type="match status" value="1"/>
</dbReference>
<name>A0A3R9P4F2_9BACI</name>
<evidence type="ECO:0000259" key="1">
    <source>
        <dbReference type="Pfam" id="PF00535"/>
    </source>
</evidence>
<dbReference type="EMBL" id="RBVX01000042">
    <property type="protein sequence ID" value="RSL30116.1"/>
    <property type="molecule type" value="Genomic_DNA"/>
</dbReference>
<dbReference type="Proteomes" id="UP000275076">
    <property type="component" value="Unassembled WGS sequence"/>
</dbReference>
<dbReference type="CDD" id="cd00761">
    <property type="entry name" value="Glyco_tranf_GTA_type"/>
    <property type="match status" value="1"/>
</dbReference>
<comment type="caution">
    <text evidence="2">The sequence shown here is derived from an EMBL/GenBank/DDBJ whole genome shotgun (WGS) entry which is preliminary data.</text>
</comment>
<evidence type="ECO:0000313" key="2">
    <source>
        <dbReference type="EMBL" id="RSL30116.1"/>
    </source>
</evidence>
<dbReference type="AlphaFoldDB" id="A0A3R9P4F2"/>
<gene>
    <name evidence="2" type="ORF">D7Z54_27425</name>
</gene>
<keyword evidence="3" id="KW-1185">Reference proteome</keyword>
<dbReference type="Gene3D" id="3.90.550.10">
    <property type="entry name" value="Spore Coat Polysaccharide Biosynthesis Protein SpsA, Chain A"/>
    <property type="match status" value="1"/>
</dbReference>
<dbReference type="GO" id="GO:0016740">
    <property type="term" value="F:transferase activity"/>
    <property type="evidence" value="ECO:0007669"/>
    <property type="project" value="UniProtKB-KW"/>
</dbReference>
<sequence length="230" mass="27356">MISVITCTNRDYMRENVFQNYTNQVLKNKELIIILNKDDMDINKWKEKAQRYRNVTIYHLSEKLSVGECKNFAVQQSNYHYIAKFDDDDYYAPLYLESAWLAFRKNKQADLIGKSSIYYYFKKRKVLGLFQTQAENTFVSWVADSTLVFKKEVFNKVRFTNMKAGSDQKFQMDCKKKGFNIFSTDRFNHAVIRRENPNHHTWKIKDQDLLRTCTNIVHTKDFKSIVTASK</sequence>
<dbReference type="InterPro" id="IPR001173">
    <property type="entry name" value="Glyco_trans_2-like"/>
</dbReference>
<proteinExistence type="predicted"/>
<feature type="domain" description="Glycosyltransferase 2-like" evidence="1">
    <location>
        <begin position="5"/>
        <end position="124"/>
    </location>
</feature>
<keyword evidence="2" id="KW-0808">Transferase</keyword>
<evidence type="ECO:0000313" key="3">
    <source>
        <dbReference type="Proteomes" id="UP000275076"/>
    </source>
</evidence>
<accession>A0A3R9P4F2</accession>
<dbReference type="OrthoDB" id="6713581at2"/>
<dbReference type="SUPFAM" id="SSF53448">
    <property type="entry name" value="Nucleotide-diphospho-sugar transferases"/>
    <property type="match status" value="1"/>
</dbReference>